<comment type="similarity">
    <text evidence="5">Belongs to the PNP/UDP phosphorylase family. MtnN subfamily.</text>
</comment>
<comment type="catalytic activity">
    <reaction evidence="5">
        <text>S-adenosyl-L-homocysteine + H2O = S-(5-deoxy-D-ribos-5-yl)-L-homocysteine + adenine</text>
        <dbReference type="Rhea" id="RHEA:17805"/>
        <dbReference type="ChEBI" id="CHEBI:15377"/>
        <dbReference type="ChEBI" id="CHEBI:16708"/>
        <dbReference type="ChEBI" id="CHEBI:57856"/>
        <dbReference type="ChEBI" id="CHEBI:58195"/>
        <dbReference type="EC" id="3.2.2.9"/>
    </reaction>
</comment>
<evidence type="ECO:0000256" key="1">
    <source>
        <dbReference type="ARBA" id="ARBA00004945"/>
    </source>
</evidence>
<dbReference type="RefSeq" id="WP_385941351.1">
    <property type="nucleotide sequence ID" value="NZ_JBHSOZ010000005.1"/>
</dbReference>
<feature type="binding site" evidence="5">
    <location>
        <position position="78"/>
    </location>
    <ligand>
        <name>substrate</name>
    </ligand>
</feature>
<keyword evidence="8" id="KW-1185">Reference proteome</keyword>
<dbReference type="GO" id="GO:0008930">
    <property type="term" value="F:methylthioadenosine nucleosidase activity"/>
    <property type="evidence" value="ECO:0007669"/>
    <property type="project" value="UniProtKB-EC"/>
</dbReference>
<feature type="active site" description="Proton acceptor" evidence="5">
    <location>
        <position position="12"/>
    </location>
</feature>
<organism evidence="7 8">
    <name type="scientific">Thalassorhabdus alkalitolerans</name>
    <dbReference type="NCBI Taxonomy" id="2282697"/>
    <lineage>
        <taxon>Bacteria</taxon>
        <taxon>Bacillati</taxon>
        <taxon>Bacillota</taxon>
        <taxon>Bacilli</taxon>
        <taxon>Bacillales</taxon>
        <taxon>Bacillaceae</taxon>
        <taxon>Thalassorhabdus</taxon>
    </lineage>
</organism>
<dbReference type="GO" id="GO:0008782">
    <property type="term" value="F:adenosylhomocysteine nucleosidase activity"/>
    <property type="evidence" value="ECO:0007669"/>
    <property type="project" value="UniProtKB-EC"/>
</dbReference>
<dbReference type="InterPro" id="IPR010049">
    <property type="entry name" value="MTA_SAH_Nsdase"/>
</dbReference>
<dbReference type="EMBL" id="JBHSOZ010000005">
    <property type="protein sequence ID" value="MFC5713486.1"/>
    <property type="molecule type" value="Genomic_DNA"/>
</dbReference>
<dbReference type="InterPro" id="IPR035994">
    <property type="entry name" value="Nucleoside_phosphorylase_sf"/>
</dbReference>
<protein>
    <recommendedName>
        <fullName evidence="5">5'-methylthioadenosine/S-adenosylhomocysteine nucleosidase</fullName>
        <shortName evidence="5">MTA/SAH nucleosidase</shortName>
        <shortName evidence="5">MTAN</shortName>
        <ecNumber evidence="5">3.2.2.9</ecNumber>
    </recommendedName>
    <alternativeName>
        <fullName evidence="5">5'-deoxyadenosine nucleosidase</fullName>
        <shortName evidence="5">DOA nucleosidase</shortName>
        <shortName evidence="5">dAdo nucleosidase</shortName>
    </alternativeName>
    <alternativeName>
        <fullName evidence="5">5'-methylthioadenosine nucleosidase</fullName>
        <shortName evidence="5">MTA nucleosidase</shortName>
    </alternativeName>
    <alternativeName>
        <fullName evidence="5">S-adenosylhomocysteine nucleosidase</fullName>
        <shortName evidence="5">AdoHcy nucleosidase</shortName>
        <shortName evidence="5">SAH nucleosidase</shortName>
        <shortName evidence="5">SRH nucleosidase</shortName>
    </alternativeName>
</protein>
<dbReference type="NCBIfam" id="NF004079">
    <property type="entry name" value="PRK05584.1"/>
    <property type="match status" value="1"/>
</dbReference>
<feature type="binding site" evidence="5">
    <location>
        <position position="152"/>
    </location>
    <ligand>
        <name>substrate</name>
    </ligand>
</feature>
<comment type="catalytic activity">
    <reaction evidence="5">
        <text>5'-deoxyadenosine + H2O = 5-deoxy-D-ribose + adenine</text>
        <dbReference type="Rhea" id="RHEA:29859"/>
        <dbReference type="ChEBI" id="CHEBI:15377"/>
        <dbReference type="ChEBI" id="CHEBI:16708"/>
        <dbReference type="ChEBI" id="CHEBI:17319"/>
        <dbReference type="ChEBI" id="CHEBI:149540"/>
        <dbReference type="EC" id="3.2.2.9"/>
    </reaction>
</comment>
<comment type="caution">
    <text evidence="7">The sequence shown here is derived from an EMBL/GenBank/DDBJ whole genome shotgun (WGS) entry which is preliminary data.</text>
</comment>
<sequence length="230" mass="24851">MRIAVIGAMEEEVELLRSKMDDVEETSVGGALFYHGRLEGQDVVLLKSGIGKVNAAIGTTLLLQLYKPEAVINTGSAGGLDPALQTGDLVISSEVRYNDVDATVFGYEFGQVPRMPAEFSPDTRLVQAAQRCAQGIGIPSVTGLIVSGDSFMSEEERVALLKETFKEPQCAEMEAGAIAHVCHQFEVPFVIIRSLSDVAGKDAKMSYDQFLEKASVHSANLVMKIVKEIQ</sequence>
<name>A0ABW0YPW9_9BACI</name>
<keyword evidence="2 5" id="KW-0028">Amino-acid biosynthesis</keyword>
<proteinExistence type="inferred from homology"/>
<feature type="active site" description="Proton donor" evidence="5">
    <location>
        <position position="197"/>
    </location>
</feature>
<dbReference type="PANTHER" id="PTHR46832">
    <property type="entry name" value="5'-METHYLTHIOADENOSINE/S-ADENOSYLHOMOCYSTEINE NUCLEOSIDASE"/>
    <property type="match status" value="1"/>
</dbReference>
<dbReference type="EC" id="3.2.2.9" evidence="5"/>
<evidence type="ECO:0000256" key="3">
    <source>
        <dbReference type="ARBA" id="ARBA00022801"/>
    </source>
</evidence>
<accession>A0ABW0YPW9</accession>
<dbReference type="Pfam" id="PF01048">
    <property type="entry name" value="PNP_UDP_1"/>
    <property type="match status" value="1"/>
</dbReference>
<dbReference type="CDD" id="cd09008">
    <property type="entry name" value="MTAN"/>
    <property type="match status" value="1"/>
</dbReference>
<evidence type="ECO:0000259" key="6">
    <source>
        <dbReference type="Pfam" id="PF01048"/>
    </source>
</evidence>
<dbReference type="Proteomes" id="UP001596142">
    <property type="component" value="Unassembled WGS sequence"/>
</dbReference>
<dbReference type="InterPro" id="IPR000845">
    <property type="entry name" value="Nucleoside_phosphorylase_d"/>
</dbReference>
<dbReference type="SUPFAM" id="SSF53167">
    <property type="entry name" value="Purine and uridine phosphorylases"/>
    <property type="match status" value="1"/>
</dbReference>
<evidence type="ECO:0000313" key="8">
    <source>
        <dbReference type="Proteomes" id="UP001596142"/>
    </source>
</evidence>
<evidence type="ECO:0000256" key="5">
    <source>
        <dbReference type="HAMAP-Rule" id="MF_01684"/>
    </source>
</evidence>
<evidence type="ECO:0000256" key="2">
    <source>
        <dbReference type="ARBA" id="ARBA00022605"/>
    </source>
</evidence>
<comment type="catalytic activity">
    <reaction evidence="5">
        <text>S-methyl-5'-thioadenosine + H2O = 5-(methylsulfanyl)-D-ribose + adenine</text>
        <dbReference type="Rhea" id="RHEA:13617"/>
        <dbReference type="ChEBI" id="CHEBI:15377"/>
        <dbReference type="ChEBI" id="CHEBI:16708"/>
        <dbReference type="ChEBI" id="CHEBI:17509"/>
        <dbReference type="ChEBI" id="CHEBI:78440"/>
        <dbReference type="EC" id="3.2.2.9"/>
    </reaction>
</comment>
<dbReference type="Gene3D" id="3.40.50.1580">
    <property type="entry name" value="Nucleoside phosphorylase domain"/>
    <property type="match status" value="1"/>
</dbReference>
<gene>
    <name evidence="5 7" type="primary">mtnN</name>
    <name evidence="7" type="ORF">ACFPU1_11885</name>
</gene>
<feature type="binding site" evidence="5">
    <location>
        <begin position="173"/>
        <end position="174"/>
    </location>
    <ligand>
        <name>substrate</name>
    </ligand>
</feature>
<evidence type="ECO:0000256" key="4">
    <source>
        <dbReference type="ARBA" id="ARBA00023167"/>
    </source>
</evidence>
<reference evidence="8" key="1">
    <citation type="journal article" date="2019" name="Int. J. Syst. Evol. Microbiol.">
        <title>The Global Catalogue of Microorganisms (GCM) 10K type strain sequencing project: providing services to taxonomists for standard genome sequencing and annotation.</title>
        <authorList>
            <consortium name="The Broad Institute Genomics Platform"/>
            <consortium name="The Broad Institute Genome Sequencing Center for Infectious Disease"/>
            <person name="Wu L."/>
            <person name="Ma J."/>
        </authorList>
    </citation>
    <scope>NUCLEOTIDE SEQUENCE [LARGE SCALE GENOMIC DNA]</scope>
    <source>
        <strain evidence="8">CECT 7184</strain>
    </source>
</reference>
<dbReference type="PANTHER" id="PTHR46832:SF1">
    <property type="entry name" value="5'-METHYLTHIOADENOSINE_S-ADENOSYLHOMOCYSTEINE NUCLEOSIDASE"/>
    <property type="match status" value="1"/>
</dbReference>
<evidence type="ECO:0000313" key="7">
    <source>
        <dbReference type="EMBL" id="MFC5713486.1"/>
    </source>
</evidence>
<keyword evidence="4 5" id="KW-0486">Methionine biosynthesis</keyword>
<dbReference type="NCBIfam" id="TIGR01704">
    <property type="entry name" value="MTA_SAH-Nsdase"/>
    <property type="match status" value="1"/>
</dbReference>
<dbReference type="HAMAP" id="MF_01684">
    <property type="entry name" value="Salvage_MtnN"/>
    <property type="match status" value="1"/>
</dbReference>
<feature type="domain" description="Nucleoside phosphorylase" evidence="6">
    <location>
        <begin position="2"/>
        <end position="226"/>
    </location>
</feature>
<comment type="pathway">
    <text evidence="1 5">Amino-acid biosynthesis; L-methionine biosynthesis via salvage pathway; S-methyl-5-thio-alpha-D-ribose 1-phosphate from S-methyl-5'-thioadenosine (hydrolase route): step 1/2.</text>
</comment>
<keyword evidence="3 5" id="KW-0378">Hydrolase</keyword>
<comment type="function">
    <text evidence="5">Catalyzes the irreversible cleavage of the glycosidic bond in both 5'-methylthioadenosine (MTA) and S-adenosylhomocysteine (SAH/AdoHcy) to adenine and the corresponding thioribose, 5'-methylthioribose and S-ribosylhomocysteine, respectively. Also cleaves 5'-deoxyadenosine, a toxic by-product of radical S-adenosylmethionine (SAM) enzymes, into 5-deoxyribose and adenine.</text>
</comment>
<keyword evidence="7" id="KW-0326">Glycosidase</keyword>